<feature type="active site" description="Acyl-thioester intermediate" evidence="3">
    <location>
        <position position="157"/>
    </location>
</feature>
<sequence length="367" mass="38416">MTAILTGLGLATPEHSILQTDAADHALGVCVATAQNRRLAPSFYAHSGVTKRHSVLLRSSTNGEPAQQNFYKPSAPEQPLGPPTSERMAAYHASASDLAERAARGALADAELDASDVTHLVLVTCSGFEAPGVDVSLIERLPLPPTVARTSIGFMGCHGAINGLRVAKAFCEADKHARVLLVAVELCSLHYQYDWTPERIIANSLFADGAASVVISGGSDQGGSAERGVTVDSSFSEILPATRDAMSWRIGDHGFEMTLSAEVPGLVREQTRGPLERWLAGRGLAIADIASWAIHPGGPRILDAAAGALGLDPDAVQASRQVLAAFGNMSSPTVFFVLDALRRGGDRGPCVLLGFGPGLAIEAALLR</sequence>
<evidence type="ECO:0000256" key="4">
    <source>
        <dbReference type="SAM" id="MobiDB-lite"/>
    </source>
</evidence>
<keyword evidence="8" id="KW-1185">Reference proteome</keyword>
<dbReference type="PIRSF" id="PIRSF000451">
    <property type="entry name" value="PKS_III"/>
    <property type="match status" value="1"/>
</dbReference>
<evidence type="ECO:0000259" key="6">
    <source>
        <dbReference type="Pfam" id="PF02797"/>
    </source>
</evidence>
<feature type="domain" description="Chalcone/stilbene synthase C-terminal" evidence="6">
    <location>
        <begin position="233"/>
        <end position="367"/>
    </location>
</feature>
<feature type="region of interest" description="Disordered" evidence="4">
    <location>
        <begin position="63"/>
        <end position="86"/>
    </location>
</feature>
<dbReference type="PANTHER" id="PTHR11877:SF46">
    <property type="entry name" value="TYPE III POLYKETIDE SYNTHASE A"/>
    <property type="match status" value="1"/>
</dbReference>
<dbReference type="InterPro" id="IPR012328">
    <property type="entry name" value="Chalcone/stilbene_synt_C"/>
</dbReference>
<feature type="domain" description="Chalcone/stilbene synthase N-terminal" evidence="5">
    <location>
        <begin position="3"/>
        <end position="216"/>
    </location>
</feature>
<keyword evidence="7" id="KW-0012">Acyltransferase</keyword>
<dbReference type="Gene3D" id="3.40.47.10">
    <property type="match status" value="2"/>
</dbReference>
<comment type="caution">
    <text evidence="7">The sequence shown here is derived from an EMBL/GenBank/DDBJ whole genome shotgun (WGS) entry which is preliminary data.</text>
</comment>
<dbReference type="CDD" id="cd00831">
    <property type="entry name" value="CHS_like"/>
    <property type="match status" value="1"/>
</dbReference>
<accession>A0A5C6AEW5</accession>
<dbReference type="PANTHER" id="PTHR11877">
    <property type="entry name" value="HYDROXYMETHYLGLUTARYL-COA SYNTHASE"/>
    <property type="match status" value="1"/>
</dbReference>
<dbReference type="GO" id="GO:0016747">
    <property type="term" value="F:acyltransferase activity, transferring groups other than amino-acyl groups"/>
    <property type="evidence" value="ECO:0007669"/>
    <property type="project" value="InterPro"/>
</dbReference>
<proteinExistence type="inferred from homology"/>
<dbReference type="SUPFAM" id="SSF53901">
    <property type="entry name" value="Thiolase-like"/>
    <property type="match status" value="2"/>
</dbReference>
<dbReference type="OrthoDB" id="9786288at2"/>
<keyword evidence="2 7" id="KW-0808">Transferase</keyword>
<comment type="similarity">
    <text evidence="1">Belongs to the thiolase-like superfamily. Chalcone/stilbene synthases family.</text>
</comment>
<dbReference type="InterPro" id="IPR011141">
    <property type="entry name" value="Polyketide_synthase_type-III"/>
</dbReference>
<evidence type="ECO:0000256" key="1">
    <source>
        <dbReference type="ARBA" id="ARBA00005531"/>
    </source>
</evidence>
<dbReference type="EC" id="2.3.1.-" evidence="7"/>
<dbReference type="AlphaFoldDB" id="A0A5C6AEW5"/>
<evidence type="ECO:0000259" key="5">
    <source>
        <dbReference type="Pfam" id="PF00195"/>
    </source>
</evidence>
<dbReference type="InterPro" id="IPR016039">
    <property type="entry name" value="Thiolase-like"/>
</dbReference>
<organism evidence="7 8">
    <name type="scientific">Botrimarina colliarenosi</name>
    <dbReference type="NCBI Taxonomy" id="2528001"/>
    <lineage>
        <taxon>Bacteria</taxon>
        <taxon>Pseudomonadati</taxon>
        <taxon>Planctomycetota</taxon>
        <taxon>Planctomycetia</taxon>
        <taxon>Pirellulales</taxon>
        <taxon>Lacipirellulaceae</taxon>
        <taxon>Botrimarina</taxon>
    </lineage>
</organism>
<dbReference type="Pfam" id="PF02797">
    <property type="entry name" value="Chal_sti_synt_C"/>
    <property type="match status" value="1"/>
</dbReference>
<evidence type="ECO:0000256" key="3">
    <source>
        <dbReference type="PIRSR" id="PIRSR000451-1"/>
    </source>
</evidence>
<dbReference type="EMBL" id="SJPR01000002">
    <property type="protein sequence ID" value="TWT97976.1"/>
    <property type="molecule type" value="Genomic_DNA"/>
</dbReference>
<name>A0A5C6AEW5_9BACT</name>
<reference evidence="7 8" key="1">
    <citation type="submission" date="2019-02" db="EMBL/GenBank/DDBJ databases">
        <title>Deep-cultivation of Planctomycetes and their phenomic and genomic characterization uncovers novel biology.</title>
        <authorList>
            <person name="Wiegand S."/>
            <person name="Jogler M."/>
            <person name="Boedeker C."/>
            <person name="Pinto D."/>
            <person name="Vollmers J."/>
            <person name="Rivas-Marin E."/>
            <person name="Kohn T."/>
            <person name="Peeters S.H."/>
            <person name="Heuer A."/>
            <person name="Rast P."/>
            <person name="Oberbeckmann S."/>
            <person name="Bunk B."/>
            <person name="Jeske O."/>
            <person name="Meyerdierks A."/>
            <person name="Storesund J.E."/>
            <person name="Kallscheuer N."/>
            <person name="Luecker S."/>
            <person name="Lage O.M."/>
            <person name="Pohl T."/>
            <person name="Merkel B.J."/>
            <person name="Hornburger P."/>
            <person name="Mueller R.-W."/>
            <person name="Bruemmer F."/>
            <person name="Labrenz M."/>
            <person name="Spormann A.M."/>
            <person name="Op Den Camp H."/>
            <person name="Overmann J."/>
            <person name="Amann R."/>
            <person name="Jetten M.S.M."/>
            <person name="Mascher T."/>
            <person name="Medema M.H."/>
            <person name="Devos D.P."/>
            <person name="Kaster A.-K."/>
            <person name="Ovreas L."/>
            <person name="Rohde M."/>
            <person name="Galperin M.Y."/>
            <person name="Jogler C."/>
        </authorList>
    </citation>
    <scope>NUCLEOTIDE SEQUENCE [LARGE SCALE GENOMIC DNA]</scope>
    <source>
        <strain evidence="7 8">Pla108</strain>
    </source>
</reference>
<dbReference type="RefSeq" id="WP_146444864.1">
    <property type="nucleotide sequence ID" value="NZ_SJPR01000002.1"/>
</dbReference>
<dbReference type="InterPro" id="IPR001099">
    <property type="entry name" value="Chalcone/stilbene_synt_N"/>
</dbReference>
<evidence type="ECO:0000313" key="8">
    <source>
        <dbReference type="Proteomes" id="UP000317421"/>
    </source>
</evidence>
<dbReference type="Pfam" id="PF00195">
    <property type="entry name" value="Chal_sti_synt_N"/>
    <property type="match status" value="1"/>
</dbReference>
<dbReference type="Proteomes" id="UP000317421">
    <property type="component" value="Unassembled WGS sequence"/>
</dbReference>
<evidence type="ECO:0000256" key="2">
    <source>
        <dbReference type="ARBA" id="ARBA00022679"/>
    </source>
</evidence>
<evidence type="ECO:0000313" key="7">
    <source>
        <dbReference type="EMBL" id="TWT97976.1"/>
    </source>
</evidence>
<protein>
    <submittedName>
        <fullName evidence="7">Alpha-pyrone synthesis polyketide synthase-like Pks18</fullName>
        <ecNumber evidence="7">2.3.1.-</ecNumber>
    </submittedName>
</protein>
<gene>
    <name evidence="7" type="ORF">Pla108_21310</name>
</gene>
<dbReference type="GO" id="GO:0030639">
    <property type="term" value="P:polyketide biosynthetic process"/>
    <property type="evidence" value="ECO:0007669"/>
    <property type="project" value="TreeGrafter"/>
</dbReference>